<accession>A0A7W3VUW4</accession>
<evidence type="ECO:0000313" key="2">
    <source>
        <dbReference type="Proteomes" id="UP000526734"/>
    </source>
</evidence>
<dbReference type="RefSeq" id="WP_182890602.1">
    <property type="nucleotide sequence ID" value="NZ_JACGZW010000003.1"/>
</dbReference>
<dbReference type="AlphaFoldDB" id="A0A7W3VUW4"/>
<reference evidence="1 2" key="1">
    <citation type="submission" date="2020-08" db="EMBL/GenBank/DDBJ databases">
        <title>Amycolatopsis sp. nov. DR6-1 isolated from Dendrobium heterocarpum.</title>
        <authorList>
            <person name="Tedsree N."/>
            <person name="Kuncharoen N."/>
            <person name="Likhitwitayawuid K."/>
            <person name="Tanasupawat S."/>
        </authorList>
    </citation>
    <scope>NUCLEOTIDE SEQUENCE [LARGE SCALE GENOMIC DNA]</scope>
    <source>
        <strain evidence="1 2">DR6-1</strain>
    </source>
</reference>
<dbReference type="Proteomes" id="UP000526734">
    <property type="component" value="Unassembled WGS sequence"/>
</dbReference>
<sequence length="111" mass="11331">MKRAVLYLAALAVLGWCLGGALLRPDTVTMSGHVWASCAELANRPAPAVSDEDGTGLGGSASMYVTTTPGGCVGRFVVSGVPEKERYIVAVGRISAPVPRGSVGTVELSGR</sequence>
<evidence type="ECO:0000313" key="1">
    <source>
        <dbReference type="EMBL" id="MBB1153481.1"/>
    </source>
</evidence>
<name>A0A7W3VUW4_9PSEU</name>
<protein>
    <submittedName>
        <fullName evidence="1">Uncharacterized protein</fullName>
    </submittedName>
</protein>
<gene>
    <name evidence="1" type="ORF">H4281_10105</name>
</gene>
<proteinExistence type="predicted"/>
<keyword evidence="2" id="KW-1185">Reference proteome</keyword>
<comment type="caution">
    <text evidence="1">The sequence shown here is derived from an EMBL/GenBank/DDBJ whole genome shotgun (WGS) entry which is preliminary data.</text>
</comment>
<organism evidence="1 2">
    <name type="scientific">Amycolatopsis dendrobii</name>
    <dbReference type="NCBI Taxonomy" id="2760662"/>
    <lineage>
        <taxon>Bacteria</taxon>
        <taxon>Bacillati</taxon>
        <taxon>Actinomycetota</taxon>
        <taxon>Actinomycetes</taxon>
        <taxon>Pseudonocardiales</taxon>
        <taxon>Pseudonocardiaceae</taxon>
        <taxon>Amycolatopsis</taxon>
    </lineage>
</organism>
<dbReference type="EMBL" id="JACGZW010000003">
    <property type="protein sequence ID" value="MBB1153481.1"/>
    <property type="molecule type" value="Genomic_DNA"/>
</dbReference>